<dbReference type="RefSeq" id="WP_013195148.1">
    <property type="nucleotide sequence ID" value="NC_014253.1"/>
</dbReference>
<dbReference type="AlphaFoldDB" id="D7EB66"/>
<dbReference type="KEGG" id="mev:Metev_1745"/>
<dbReference type="GeneID" id="9347395"/>
<sequence length="100" mass="12004">MVNNNKYNSKDYKALRKAIKQCLKNSDITIGELANRFNVSKTLVREIKQELRRENDTNYQRILPDKSDWFYCYKSETYTPTCNYKSCEHYPCKEMKNKNS</sequence>
<reference evidence="1 2" key="1">
    <citation type="submission" date="2010-06" db="EMBL/GenBank/DDBJ databases">
        <title>Complete sequence chromosome of Methanohalobium evestigatum Z-7303.</title>
        <authorList>
            <consortium name="US DOE Joint Genome Institute"/>
            <person name="Lucas S."/>
            <person name="Copeland A."/>
            <person name="Lapidus A."/>
            <person name="Cheng J.-F."/>
            <person name="Bruce D."/>
            <person name="Goodwin L."/>
            <person name="Pitluck S."/>
            <person name="Saunders E."/>
            <person name="Detter J.C."/>
            <person name="Han C."/>
            <person name="Tapia R."/>
            <person name="Land M."/>
            <person name="Hauser L."/>
            <person name="Kyrpides N."/>
            <person name="Mikhailova N."/>
            <person name="Sieprawska-Lupa M."/>
            <person name="Whitman W.B."/>
            <person name="Anderson I."/>
            <person name="Woyke T."/>
        </authorList>
    </citation>
    <scope>NUCLEOTIDE SEQUENCE [LARGE SCALE GENOMIC DNA]</scope>
    <source>
        <strain evidence="2">ATCC BAA-1072 / DSM 3721 / NBRC 107634 / OCM 161 / Z-7303</strain>
    </source>
</reference>
<accession>D7EB66</accession>
<dbReference type="HOGENOM" id="CLU_2379398_0_0_2"/>
<protein>
    <submittedName>
        <fullName evidence="1">Uncharacterized protein</fullName>
    </submittedName>
</protein>
<proteinExistence type="predicted"/>
<dbReference type="EMBL" id="CP002069">
    <property type="protein sequence ID" value="ADI74583.1"/>
    <property type="molecule type" value="Genomic_DNA"/>
</dbReference>
<keyword evidence="2" id="KW-1185">Reference proteome</keyword>
<evidence type="ECO:0000313" key="1">
    <source>
        <dbReference type="EMBL" id="ADI74583.1"/>
    </source>
</evidence>
<gene>
    <name evidence="1" type="ordered locus">Metev_1745</name>
</gene>
<evidence type="ECO:0000313" key="2">
    <source>
        <dbReference type="Proteomes" id="UP000000391"/>
    </source>
</evidence>
<name>D7EB66_METEZ</name>
<dbReference type="Proteomes" id="UP000000391">
    <property type="component" value="Chromosome"/>
</dbReference>
<organism evidence="1 2">
    <name type="scientific">Methanohalobium evestigatum (strain ATCC BAA-1072 / DSM 3721 / NBRC 107634 / OCM 161 / Z-7303)</name>
    <dbReference type="NCBI Taxonomy" id="644295"/>
    <lineage>
        <taxon>Archaea</taxon>
        <taxon>Methanobacteriati</taxon>
        <taxon>Methanobacteriota</taxon>
        <taxon>Stenosarchaea group</taxon>
        <taxon>Methanomicrobia</taxon>
        <taxon>Methanosarcinales</taxon>
        <taxon>Methanosarcinaceae</taxon>
        <taxon>Methanohalobium</taxon>
    </lineage>
</organism>